<evidence type="ECO:0000256" key="3">
    <source>
        <dbReference type="ARBA" id="ARBA00022475"/>
    </source>
</evidence>
<evidence type="ECO:0000256" key="7">
    <source>
        <dbReference type="SAM" id="Phobius"/>
    </source>
</evidence>
<evidence type="ECO:0000256" key="4">
    <source>
        <dbReference type="ARBA" id="ARBA00022692"/>
    </source>
</evidence>
<evidence type="ECO:0000256" key="2">
    <source>
        <dbReference type="ARBA" id="ARBA00011006"/>
    </source>
</evidence>
<name>A0ABY8Y0I0_9PSEU</name>
<keyword evidence="4 7" id="KW-0812">Transmembrane</keyword>
<feature type="transmembrane region" description="Helical" evidence="7">
    <location>
        <begin position="31"/>
        <end position="54"/>
    </location>
</feature>
<comment type="similarity">
    <text evidence="2">Belongs to the UPF0410 family.</text>
</comment>
<gene>
    <name evidence="8" type="ORF">QP939_23555</name>
</gene>
<evidence type="ECO:0000313" key="8">
    <source>
        <dbReference type="EMBL" id="WIV61368.1"/>
    </source>
</evidence>
<sequence>MTIIGIISAIVVGLVIGVLGRLLAPGRQKIPLWLTIVIGIIAALAGTAIARSAGYAETAGFDWLELITQVVLAAIGVSLASLAYGRRRRGLMH</sequence>
<feature type="transmembrane region" description="Helical" evidence="7">
    <location>
        <begin position="66"/>
        <end position="85"/>
    </location>
</feature>
<comment type="subcellular location">
    <subcellularLocation>
        <location evidence="1">Cell membrane</location>
        <topology evidence="1">Multi-pass membrane protein</topology>
    </subcellularLocation>
</comment>
<accession>A0ABY8Y0I0</accession>
<evidence type="ECO:0000256" key="6">
    <source>
        <dbReference type="ARBA" id="ARBA00023136"/>
    </source>
</evidence>
<keyword evidence="6 7" id="KW-0472">Membrane</keyword>
<keyword evidence="9" id="KW-1185">Reference proteome</keyword>
<keyword evidence="3" id="KW-1003">Cell membrane</keyword>
<dbReference type="Proteomes" id="UP001227101">
    <property type="component" value="Chromosome"/>
</dbReference>
<feature type="transmembrane region" description="Helical" evidence="7">
    <location>
        <begin position="6"/>
        <end position="24"/>
    </location>
</feature>
<evidence type="ECO:0000256" key="1">
    <source>
        <dbReference type="ARBA" id="ARBA00004651"/>
    </source>
</evidence>
<dbReference type="InterPro" id="IPR007341">
    <property type="entry name" value="Transgly_assoc"/>
</dbReference>
<proteinExistence type="inferred from homology"/>
<protein>
    <submittedName>
        <fullName evidence="8">GlsB/YeaQ/YmgE family stress response membrane protein</fullName>
    </submittedName>
</protein>
<evidence type="ECO:0000313" key="9">
    <source>
        <dbReference type="Proteomes" id="UP001227101"/>
    </source>
</evidence>
<organism evidence="8 9">
    <name type="scientific">Amycolatopsis nalaikhensis</name>
    <dbReference type="NCBI Taxonomy" id="715472"/>
    <lineage>
        <taxon>Bacteria</taxon>
        <taxon>Bacillati</taxon>
        <taxon>Actinomycetota</taxon>
        <taxon>Actinomycetes</taxon>
        <taxon>Pseudonocardiales</taxon>
        <taxon>Pseudonocardiaceae</taxon>
        <taxon>Amycolatopsis</taxon>
    </lineage>
</organism>
<dbReference type="EMBL" id="CP127173">
    <property type="protein sequence ID" value="WIV61368.1"/>
    <property type="molecule type" value="Genomic_DNA"/>
</dbReference>
<dbReference type="RefSeq" id="WP_285458983.1">
    <property type="nucleotide sequence ID" value="NZ_CP127173.1"/>
</dbReference>
<reference evidence="8 9" key="1">
    <citation type="submission" date="2023-06" db="EMBL/GenBank/DDBJ databases">
        <authorList>
            <person name="Oyuntsetseg B."/>
            <person name="Kim S.B."/>
        </authorList>
    </citation>
    <scope>NUCLEOTIDE SEQUENCE [LARGE SCALE GENOMIC DNA]</scope>
    <source>
        <strain evidence="8 9">2-2</strain>
    </source>
</reference>
<evidence type="ECO:0000256" key="5">
    <source>
        <dbReference type="ARBA" id="ARBA00022989"/>
    </source>
</evidence>
<dbReference type="PANTHER" id="PTHR33884">
    <property type="entry name" value="UPF0410 PROTEIN YMGE"/>
    <property type="match status" value="1"/>
</dbReference>
<keyword evidence="5 7" id="KW-1133">Transmembrane helix</keyword>
<dbReference type="PANTHER" id="PTHR33884:SF3">
    <property type="entry name" value="UPF0410 PROTEIN YMGE"/>
    <property type="match status" value="1"/>
</dbReference>